<evidence type="ECO:0000313" key="1">
    <source>
        <dbReference type="EMBL" id="KFM81906.1"/>
    </source>
</evidence>
<reference evidence="1 2" key="1">
    <citation type="submission" date="2013-11" db="EMBL/GenBank/DDBJ databases">
        <title>Genome sequencing of Stegodyphus mimosarum.</title>
        <authorList>
            <person name="Bechsgaard J."/>
        </authorList>
    </citation>
    <scope>NUCLEOTIDE SEQUENCE [LARGE SCALE GENOMIC DNA]</scope>
</reference>
<feature type="non-terminal residue" evidence="1">
    <location>
        <position position="54"/>
    </location>
</feature>
<evidence type="ECO:0000313" key="2">
    <source>
        <dbReference type="Proteomes" id="UP000054359"/>
    </source>
</evidence>
<proteinExistence type="predicted"/>
<organism evidence="1 2">
    <name type="scientific">Stegodyphus mimosarum</name>
    <name type="common">African social velvet spider</name>
    <dbReference type="NCBI Taxonomy" id="407821"/>
    <lineage>
        <taxon>Eukaryota</taxon>
        <taxon>Metazoa</taxon>
        <taxon>Ecdysozoa</taxon>
        <taxon>Arthropoda</taxon>
        <taxon>Chelicerata</taxon>
        <taxon>Arachnida</taxon>
        <taxon>Araneae</taxon>
        <taxon>Araneomorphae</taxon>
        <taxon>Entelegynae</taxon>
        <taxon>Eresoidea</taxon>
        <taxon>Eresidae</taxon>
        <taxon>Stegodyphus</taxon>
    </lineage>
</organism>
<dbReference type="Proteomes" id="UP000054359">
    <property type="component" value="Unassembled WGS sequence"/>
</dbReference>
<protein>
    <submittedName>
        <fullName evidence="1">Uncharacterized protein</fullName>
    </submittedName>
</protein>
<dbReference type="AlphaFoldDB" id="A0A087UX17"/>
<keyword evidence="2" id="KW-1185">Reference proteome</keyword>
<accession>A0A087UX17</accession>
<name>A0A087UX17_STEMI</name>
<sequence>MKPLMTSVRRSMTVMTSVVFRPHLVVGTLVEATTIENYQKESKMFKHREGRVDR</sequence>
<gene>
    <name evidence="1" type="ORF">X975_01301</name>
</gene>
<dbReference type="EMBL" id="KK122096">
    <property type="protein sequence ID" value="KFM81906.1"/>
    <property type="molecule type" value="Genomic_DNA"/>
</dbReference>